<evidence type="ECO:0000256" key="1">
    <source>
        <dbReference type="ARBA" id="ARBA00004613"/>
    </source>
</evidence>
<reference evidence="5" key="1">
    <citation type="submission" date="2015-10" db="EMBL/GenBank/DDBJ databases">
        <title>Daphnia magna gene sets from two clonal populations assembled and annotated with EvidentialGene.</title>
        <authorList>
            <person name="Gilbert D."/>
            <person name="Podicheti R."/>
            <person name="Orsini L."/>
            <person name="Colbourne J."/>
            <person name="Pfrender M."/>
        </authorList>
    </citation>
    <scope>NUCLEOTIDE SEQUENCE</scope>
</reference>
<proteinExistence type="inferred from homology"/>
<dbReference type="GO" id="GO:0005576">
    <property type="term" value="C:extracellular region"/>
    <property type="evidence" value="ECO:0007669"/>
    <property type="project" value="UniProtKB-SubCell"/>
</dbReference>
<sequence>MLLGRKSTSAAYLNLVVASVARMANRLLFLILIALPSISYAEKLLSVAACQRGGNYGTGTIKEVRITPCPEAAQRRPCVLKKGTEVTIEVDFIPTVGASQVTGRAFWANRMLELPLPNMNTNACATMTCPVQPNVKQTYRYVLPVSRGFPTRRYDVRWKLTASPFNMCFQFPIQILN</sequence>
<evidence type="ECO:0000313" key="5">
    <source>
        <dbReference type="EMBL" id="JAI91299.1"/>
    </source>
</evidence>
<evidence type="ECO:0000256" key="3">
    <source>
        <dbReference type="ARBA" id="ARBA00022525"/>
    </source>
</evidence>
<dbReference type="PANTHER" id="PTHR11306">
    <property type="entry name" value="NIEMANN PICK TYPE C2 PROTEIN NPC2-RELATED"/>
    <property type="match status" value="1"/>
</dbReference>
<dbReference type="PANTHER" id="PTHR11306:SF55">
    <property type="entry name" value="GEO08227P1-RELATED"/>
    <property type="match status" value="1"/>
</dbReference>
<dbReference type="Pfam" id="PF02221">
    <property type="entry name" value="E1_DerP2_DerF2"/>
    <property type="match status" value="1"/>
</dbReference>
<evidence type="ECO:0000313" key="7">
    <source>
        <dbReference type="Proteomes" id="UP000076858"/>
    </source>
</evidence>
<reference evidence="6 7" key="3">
    <citation type="submission" date="2016-03" db="EMBL/GenBank/DDBJ databases">
        <title>EvidentialGene: Evidence-directed Construction of Genes on Genomes.</title>
        <authorList>
            <person name="Gilbert D.G."/>
            <person name="Choi J.-H."/>
            <person name="Mockaitis K."/>
            <person name="Colbourne J."/>
            <person name="Pfrender M."/>
        </authorList>
    </citation>
    <scope>NUCLEOTIDE SEQUENCE [LARGE SCALE GENOMIC DNA]</scope>
    <source>
        <strain evidence="6 7">Xinb3</strain>
        <tissue evidence="6">Complete organism</tissue>
    </source>
</reference>
<comment type="similarity">
    <text evidence="2">Belongs to the NPC2 family.</text>
</comment>
<gene>
    <name evidence="6" type="ORF">APZ42_020439</name>
</gene>
<name>A0A0P4Y6H4_9CRUS</name>
<evidence type="ECO:0000313" key="6">
    <source>
        <dbReference type="EMBL" id="KZS14252.1"/>
    </source>
</evidence>
<dbReference type="Gene3D" id="2.60.40.770">
    <property type="match status" value="1"/>
</dbReference>
<evidence type="ECO:0000259" key="4">
    <source>
        <dbReference type="SMART" id="SM00737"/>
    </source>
</evidence>
<dbReference type="GO" id="GO:0015918">
    <property type="term" value="P:sterol transport"/>
    <property type="evidence" value="ECO:0007669"/>
    <property type="project" value="InterPro"/>
</dbReference>
<dbReference type="STRING" id="35525.A0A0P4Y6H4"/>
<dbReference type="SMART" id="SM00737">
    <property type="entry name" value="ML"/>
    <property type="match status" value="1"/>
</dbReference>
<feature type="domain" description="MD-2-related lipid-recognition" evidence="4">
    <location>
        <begin position="47"/>
        <end position="173"/>
    </location>
</feature>
<dbReference type="Proteomes" id="UP000076858">
    <property type="component" value="Unassembled WGS sequence"/>
</dbReference>
<dbReference type="EMBL" id="LRGB01000996">
    <property type="protein sequence ID" value="KZS14252.1"/>
    <property type="molecule type" value="Genomic_DNA"/>
</dbReference>
<protein>
    <submittedName>
        <fullName evidence="5">MD-2-related lipid-recognition protein</fullName>
    </submittedName>
    <submittedName>
        <fullName evidence="6">Niemann-Pick type C-2h</fullName>
    </submittedName>
</protein>
<keyword evidence="7" id="KW-1185">Reference proteome</keyword>
<keyword evidence="3" id="KW-0964">Secreted</keyword>
<dbReference type="InterPro" id="IPR039670">
    <property type="entry name" value="NPC2-like"/>
</dbReference>
<accession>A0A0P4Y6H4</accession>
<reference evidence="5" key="2">
    <citation type="submission" date="2015-10" db="EMBL/GenBank/DDBJ databases">
        <authorList>
            <person name="Gilbert D.G."/>
        </authorList>
    </citation>
    <scope>NUCLEOTIDE SEQUENCE</scope>
</reference>
<dbReference type="GO" id="GO:0032934">
    <property type="term" value="F:sterol binding"/>
    <property type="evidence" value="ECO:0007669"/>
    <property type="project" value="InterPro"/>
</dbReference>
<dbReference type="FunFam" id="2.60.40.770:FF:000001">
    <property type="entry name" value="NPC intracellular cholesterol transporter 2"/>
    <property type="match status" value="1"/>
</dbReference>
<dbReference type="SUPFAM" id="SSF81296">
    <property type="entry name" value="E set domains"/>
    <property type="match status" value="1"/>
</dbReference>
<organism evidence="5">
    <name type="scientific">Daphnia magna</name>
    <dbReference type="NCBI Taxonomy" id="35525"/>
    <lineage>
        <taxon>Eukaryota</taxon>
        <taxon>Metazoa</taxon>
        <taxon>Ecdysozoa</taxon>
        <taxon>Arthropoda</taxon>
        <taxon>Crustacea</taxon>
        <taxon>Branchiopoda</taxon>
        <taxon>Diplostraca</taxon>
        <taxon>Cladocera</taxon>
        <taxon>Anomopoda</taxon>
        <taxon>Daphniidae</taxon>
        <taxon>Daphnia</taxon>
    </lineage>
</organism>
<dbReference type="AlphaFoldDB" id="A0A0P4Y6H4"/>
<dbReference type="OrthoDB" id="6576058at2759"/>
<dbReference type="EMBL" id="GDIP01232102">
    <property type="protein sequence ID" value="JAI91299.1"/>
    <property type="molecule type" value="Transcribed_RNA"/>
</dbReference>
<evidence type="ECO:0000256" key="2">
    <source>
        <dbReference type="ARBA" id="ARBA00006370"/>
    </source>
</evidence>
<comment type="subcellular location">
    <subcellularLocation>
        <location evidence="1">Secreted</location>
    </subcellularLocation>
</comment>
<dbReference type="InterPro" id="IPR003172">
    <property type="entry name" value="ML_dom"/>
</dbReference>
<dbReference type="InterPro" id="IPR014756">
    <property type="entry name" value="Ig_E-set"/>
</dbReference>